<accession>A0A4R3JZN2</accession>
<dbReference type="GO" id="GO:0000155">
    <property type="term" value="F:phosphorelay sensor kinase activity"/>
    <property type="evidence" value="ECO:0007669"/>
    <property type="project" value="InterPro"/>
</dbReference>
<evidence type="ECO:0000259" key="3">
    <source>
        <dbReference type="SMART" id="SM00387"/>
    </source>
</evidence>
<dbReference type="PANTHER" id="PTHR34220:SF7">
    <property type="entry name" value="SENSOR HISTIDINE KINASE YPDA"/>
    <property type="match status" value="1"/>
</dbReference>
<dbReference type="InterPro" id="IPR036890">
    <property type="entry name" value="HATPase_C_sf"/>
</dbReference>
<name>A0A4R3JZN2_9FIRM</name>
<keyword evidence="4" id="KW-0808">Transferase</keyword>
<evidence type="ECO:0000256" key="2">
    <source>
        <dbReference type="SAM" id="Phobius"/>
    </source>
</evidence>
<evidence type="ECO:0000313" key="5">
    <source>
        <dbReference type="Proteomes" id="UP000295726"/>
    </source>
</evidence>
<keyword evidence="5" id="KW-1185">Reference proteome</keyword>
<dbReference type="SUPFAM" id="SSF55874">
    <property type="entry name" value="ATPase domain of HSP90 chaperone/DNA topoisomerase II/histidine kinase"/>
    <property type="match status" value="1"/>
</dbReference>
<dbReference type="Pfam" id="PF06580">
    <property type="entry name" value="His_kinase"/>
    <property type="match status" value="1"/>
</dbReference>
<dbReference type="AlphaFoldDB" id="A0A4R3JZN2"/>
<keyword evidence="1" id="KW-0175">Coiled coil</keyword>
<feature type="coiled-coil region" evidence="1">
    <location>
        <begin position="265"/>
        <end position="292"/>
    </location>
</feature>
<comment type="caution">
    <text evidence="4">The sequence shown here is derived from an EMBL/GenBank/DDBJ whole genome shotgun (WGS) entry which is preliminary data.</text>
</comment>
<dbReference type="RefSeq" id="WP_243117465.1">
    <property type="nucleotide sequence ID" value="NZ_DAIQXH010000034.1"/>
</dbReference>
<dbReference type="Gene3D" id="3.30.565.10">
    <property type="entry name" value="Histidine kinase-like ATPase, C-terminal domain"/>
    <property type="match status" value="1"/>
</dbReference>
<keyword evidence="4" id="KW-0418">Kinase</keyword>
<feature type="transmembrane region" description="Helical" evidence="2">
    <location>
        <begin position="42"/>
        <end position="65"/>
    </location>
</feature>
<protein>
    <submittedName>
        <fullName evidence="4">Two-component system sensor histidine kinase YesM</fullName>
    </submittedName>
</protein>
<feature type="domain" description="Histidine kinase/HSP90-like ATPase" evidence="3">
    <location>
        <begin position="215"/>
        <end position="336"/>
    </location>
</feature>
<feature type="transmembrane region" description="Helical" evidence="2">
    <location>
        <begin position="12"/>
        <end position="36"/>
    </location>
</feature>
<evidence type="ECO:0000313" key="4">
    <source>
        <dbReference type="EMBL" id="TCS74663.1"/>
    </source>
</evidence>
<gene>
    <name evidence="4" type="ORF">EDD59_1365</name>
</gene>
<sequence>MKKVKKKYLSRRIRAFFLLIFLMLLLLSVMLTLLFIFKGVSFLWALMLYIISIAMAVIFHFWIVLPFGKFEHLMELVADGYSFDNLQECEYSISPEMEHAMQQLRRMIDQKEILRASKKQAEYLALQNQINPHFLYNTLEGIRGETLAVGLDSVANMTESLATFFRYTISKGDRLVTLAEELKNVRDYYTIQRYRFGERLSLQIEYDKSEERQLMDFLMPKLTLQPLVENAVYHGIERKLGTGHIWIKIEMTRKRLLIVVSDDGLGIESEQLEEMNQRLQRMKVENVEQRVEQKGGIAISNVSNRIKLLFGESYGLHMYSVINGGTDVEITLPLVREDRTIEGRDFTV</sequence>
<keyword evidence="2" id="KW-0472">Membrane</keyword>
<dbReference type="SMART" id="SM00387">
    <property type="entry name" value="HATPase_c"/>
    <property type="match status" value="1"/>
</dbReference>
<dbReference type="Proteomes" id="UP000295726">
    <property type="component" value="Unassembled WGS sequence"/>
</dbReference>
<keyword evidence="2" id="KW-1133">Transmembrane helix</keyword>
<dbReference type="PANTHER" id="PTHR34220">
    <property type="entry name" value="SENSOR HISTIDINE KINASE YPDA"/>
    <property type="match status" value="1"/>
</dbReference>
<dbReference type="InterPro" id="IPR003594">
    <property type="entry name" value="HATPase_dom"/>
</dbReference>
<dbReference type="InterPro" id="IPR010559">
    <property type="entry name" value="Sig_transdc_His_kin_internal"/>
</dbReference>
<dbReference type="EMBL" id="SLZZ01000036">
    <property type="protein sequence ID" value="TCS74663.1"/>
    <property type="molecule type" value="Genomic_DNA"/>
</dbReference>
<reference evidence="4 5" key="1">
    <citation type="submission" date="2019-03" db="EMBL/GenBank/DDBJ databases">
        <title>Genomic Encyclopedia of Type Strains, Phase IV (KMG-IV): sequencing the most valuable type-strain genomes for metagenomic binning, comparative biology and taxonomic classification.</title>
        <authorList>
            <person name="Goeker M."/>
        </authorList>
    </citation>
    <scope>NUCLEOTIDE SEQUENCE [LARGE SCALE GENOMIC DNA]</scope>
    <source>
        <strain evidence="4 5">DSM 29489</strain>
    </source>
</reference>
<dbReference type="InterPro" id="IPR050640">
    <property type="entry name" value="Bact_2-comp_sensor_kinase"/>
</dbReference>
<evidence type="ECO:0000256" key="1">
    <source>
        <dbReference type="SAM" id="Coils"/>
    </source>
</evidence>
<keyword evidence="2" id="KW-0812">Transmembrane</keyword>
<proteinExistence type="predicted"/>
<organism evidence="4 5">
    <name type="scientific">Muricomes intestini</name>
    <dbReference type="NCBI Taxonomy" id="1796634"/>
    <lineage>
        <taxon>Bacteria</taxon>
        <taxon>Bacillati</taxon>
        <taxon>Bacillota</taxon>
        <taxon>Clostridia</taxon>
        <taxon>Lachnospirales</taxon>
        <taxon>Lachnospiraceae</taxon>
        <taxon>Muricomes</taxon>
    </lineage>
</organism>
<dbReference type="GO" id="GO:0016020">
    <property type="term" value="C:membrane"/>
    <property type="evidence" value="ECO:0007669"/>
    <property type="project" value="InterPro"/>
</dbReference>
<dbReference type="Pfam" id="PF02518">
    <property type="entry name" value="HATPase_c"/>
    <property type="match status" value="1"/>
</dbReference>